<dbReference type="PANTHER" id="PTHR37171">
    <property type="entry name" value="SERINE/THREONINE-PROTEIN KINASE YRZF-RELATED"/>
    <property type="match status" value="1"/>
</dbReference>
<dbReference type="HOGENOM" id="CLU_069414_3_0_1"/>
<proteinExistence type="predicted"/>
<dbReference type="Proteomes" id="UP000016923">
    <property type="component" value="Unassembled WGS sequence"/>
</dbReference>
<evidence type="ECO:0008006" key="3">
    <source>
        <dbReference type="Google" id="ProtNLM"/>
    </source>
</evidence>
<dbReference type="eggNOG" id="ENOG502SY0D">
    <property type="taxonomic scope" value="Eukaryota"/>
</dbReference>
<dbReference type="OMA" id="TIDETEW"/>
<name>S3BZG0_OPHP1</name>
<gene>
    <name evidence="1" type="ORF">F503_03081</name>
</gene>
<dbReference type="EMBL" id="KE148152">
    <property type="protein sequence ID" value="EPE06654.1"/>
    <property type="molecule type" value="Genomic_DNA"/>
</dbReference>
<dbReference type="InterPro" id="IPR011009">
    <property type="entry name" value="Kinase-like_dom_sf"/>
</dbReference>
<protein>
    <recommendedName>
        <fullName evidence="3">Protein kinase domain-containing protein</fullName>
    </recommendedName>
</protein>
<dbReference type="VEuPathDB" id="FungiDB:F503_03081"/>
<sequence>MSPFDHQVFIPSVTILNYTMSQAPSSDKPADDASTTDDASDGVCADYFDEDDILYPRPIQFQLGRSTIHATADLMHPFYRHVLKLDLHRRAWQRFVARCLLPCLPAVCQRLVQRWWPSCSLPDCVVLKKLAQPDHTHAFENEQAMYRRLAAFQGRLIPYFYGEAQCEGARALLVSFVQGVTVRDQPKPRLSVDDLIERIRVVAEDMATSGIVYSDEKLDNIILTDDGRIVFIDLEMAEEEPDPAECVYYLLKRFEYLYTQFLKVVDDEDCWY</sequence>
<accession>S3BZG0</accession>
<dbReference type="AlphaFoldDB" id="S3BZG0"/>
<keyword evidence="2" id="KW-1185">Reference proteome</keyword>
<dbReference type="InterPro" id="IPR052396">
    <property type="entry name" value="Meiotic_Drive_Suppr_Kinase"/>
</dbReference>
<organism evidence="1 2">
    <name type="scientific">Ophiostoma piceae (strain UAMH 11346)</name>
    <name type="common">Sap stain fungus</name>
    <dbReference type="NCBI Taxonomy" id="1262450"/>
    <lineage>
        <taxon>Eukaryota</taxon>
        <taxon>Fungi</taxon>
        <taxon>Dikarya</taxon>
        <taxon>Ascomycota</taxon>
        <taxon>Pezizomycotina</taxon>
        <taxon>Sordariomycetes</taxon>
        <taxon>Sordariomycetidae</taxon>
        <taxon>Ophiostomatales</taxon>
        <taxon>Ophiostomataceae</taxon>
        <taxon>Ophiostoma</taxon>
    </lineage>
</organism>
<evidence type="ECO:0000313" key="1">
    <source>
        <dbReference type="EMBL" id="EPE06654.1"/>
    </source>
</evidence>
<dbReference type="SUPFAM" id="SSF56112">
    <property type="entry name" value="Protein kinase-like (PK-like)"/>
    <property type="match status" value="1"/>
</dbReference>
<dbReference type="PANTHER" id="PTHR37171:SF1">
    <property type="entry name" value="SERINE_THREONINE-PROTEIN KINASE YRZF-RELATED"/>
    <property type="match status" value="1"/>
</dbReference>
<dbReference type="OrthoDB" id="2942798at2759"/>
<reference evidence="1 2" key="1">
    <citation type="journal article" date="2013" name="BMC Genomics">
        <title>The genome and transcriptome of the pine saprophyte Ophiostoma piceae, and a comparison with the bark beetle-associated pine pathogen Grosmannia clavigera.</title>
        <authorList>
            <person name="Haridas S."/>
            <person name="Wang Y."/>
            <person name="Lim L."/>
            <person name="Massoumi Alamouti S."/>
            <person name="Jackman S."/>
            <person name="Docking R."/>
            <person name="Robertson G."/>
            <person name="Birol I."/>
            <person name="Bohlmann J."/>
            <person name="Breuil C."/>
        </authorList>
    </citation>
    <scope>NUCLEOTIDE SEQUENCE [LARGE SCALE GENOMIC DNA]</scope>
    <source>
        <strain evidence="1 2">UAMH 11346</strain>
    </source>
</reference>
<evidence type="ECO:0000313" key="2">
    <source>
        <dbReference type="Proteomes" id="UP000016923"/>
    </source>
</evidence>